<dbReference type="InterPro" id="IPR008978">
    <property type="entry name" value="HSP20-like_chaperone"/>
</dbReference>
<evidence type="ECO:0000256" key="2">
    <source>
        <dbReference type="RuleBase" id="RU003616"/>
    </source>
</evidence>
<feature type="domain" description="CS" evidence="4">
    <location>
        <begin position="38"/>
        <end position="144"/>
    </location>
</feature>
<dbReference type="PROSITE" id="PS51203">
    <property type="entry name" value="CS"/>
    <property type="match status" value="1"/>
</dbReference>
<dbReference type="InterPro" id="IPR002068">
    <property type="entry name" value="A-crystallin/Hsp20_dom"/>
</dbReference>
<proteinExistence type="inferred from homology"/>
<dbReference type="OrthoDB" id="9814487at2"/>
<dbReference type="InterPro" id="IPR031107">
    <property type="entry name" value="Small_HSP"/>
</dbReference>
<dbReference type="EMBL" id="CP040749">
    <property type="protein sequence ID" value="QCX40150.1"/>
    <property type="molecule type" value="Genomic_DNA"/>
</dbReference>
<dbReference type="PROSITE" id="PS01031">
    <property type="entry name" value="SHSP"/>
    <property type="match status" value="1"/>
</dbReference>
<comment type="similarity">
    <text evidence="1 2">Belongs to the small heat shock protein (HSP20) family.</text>
</comment>
<evidence type="ECO:0000313" key="5">
    <source>
        <dbReference type="EMBL" id="QCX40150.1"/>
    </source>
</evidence>
<dbReference type="KEGG" id="fbe:FF125_17480"/>
<dbReference type="AlphaFoldDB" id="A0A5B7TUY5"/>
<dbReference type="InterPro" id="IPR007052">
    <property type="entry name" value="CS_dom"/>
</dbReference>
<dbReference type="SUPFAM" id="SSF49764">
    <property type="entry name" value="HSP20-like chaperones"/>
    <property type="match status" value="1"/>
</dbReference>
<dbReference type="Pfam" id="PF00011">
    <property type="entry name" value="HSP20"/>
    <property type="match status" value="1"/>
</dbReference>
<gene>
    <name evidence="5" type="ORF">FF125_17480</name>
</gene>
<evidence type="ECO:0000256" key="1">
    <source>
        <dbReference type="PROSITE-ProRule" id="PRU00285"/>
    </source>
</evidence>
<organism evidence="5 6">
    <name type="scientific">Aureibaculum algae</name>
    <dbReference type="NCBI Taxonomy" id="2584122"/>
    <lineage>
        <taxon>Bacteria</taxon>
        <taxon>Pseudomonadati</taxon>
        <taxon>Bacteroidota</taxon>
        <taxon>Flavobacteriia</taxon>
        <taxon>Flavobacteriales</taxon>
        <taxon>Flavobacteriaceae</taxon>
        <taxon>Aureibaculum</taxon>
    </lineage>
</organism>
<dbReference type="PANTHER" id="PTHR11527">
    <property type="entry name" value="HEAT-SHOCK PROTEIN 20 FAMILY MEMBER"/>
    <property type="match status" value="1"/>
</dbReference>
<feature type="domain" description="SHSP" evidence="3">
    <location>
        <begin position="34"/>
        <end position="147"/>
    </location>
</feature>
<accession>A0A5B7TUY5</accession>
<protein>
    <submittedName>
        <fullName evidence="5">Hsp20/alpha crystallin family protein</fullName>
    </submittedName>
</protein>
<evidence type="ECO:0000313" key="6">
    <source>
        <dbReference type="Proteomes" id="UP000306229"/>
    </source>
</evidence>
<name>A0A5B7TUY5_9FLAO</name>
<dbReference type="CDD" id="cd06464">
    <property type="entry name" value="ACD_sHsps-like"/>
    <property type="match status" value="1"/>
</dbReference>
<reference evidence="5 6" key="1">
    <citation type="submission" date="2019-05" db="EMBL/GenBank/DDBJ databases">
        <title>Algicella ahnfeltiae gen. nov., sp. nov., a novel marine bacterium of the family Flavobacteriaceae isolated from a red alga.</title>
        <authorList>
            <person name="Nedashkovskaya O.I."/>
            <person name="Kukhlevskiy A.D."/>
            <person name="Kim S.-G."/>
            <person name="Zhukova N.V."/>
            <person name="Mikhailov V.V."/>
        </authorList>
    </citation>
    <scope>NUCLEOTIDE SEQUENCE [LARGE SCALE GENOMIC DNA]</scope>
    <source>
        <strain evidence="5 6">10Alg115</strain>
    </source>
</reference>
<sequence length="147" mass="16996">MSLVKFKHRTSPLRSLMASDFFNNNDDFFKDNFLNKKMDEPALNIKETDEDFQVELAAPGYSKKDFDVNIDNGYLNISAKKSNTTEEKEDDYTCKEFSYDSFERSLLLPDSIEDEKVKASYKDGILKFNLAKKEALKKHTPKVIEVS</sequence>
<evidence type="ECO:0000259" key="4">
    <source>
        <dbReference type="PROSITE" id="PS51203"/>
    </source>
</evidence>
<dbReference type="RefSeq" id="WP_138950984.1">
    <property type="nucleotide sequence ID" value="NZ_CP040749.1"/>
</dbReference>
<dbReference type="Gene3D" id="2.60.40.790">
    <property type="match status" value="1"/>
</dbReference>
<dbReference type="Proteomes" id="UP000306229">
    <property type="component" value="Chromosome"/>
</dbReference>
<evidence type="ECO:0000259" key="3">
    <source>
        <dbReference type="PROSITE" id="PS01031"/>
    </source>
</evidence>
<keyword evidence="6" id="KW-1185">Reference proteome</keyword>